<reference evidence="1 2" key="1">
    <citation type="submission" date="2020-12" db="EMBL/GenBank/DDBJ databases">
        <title>FDA dAtabase for Regulatory Grade micrObial Sequences (FDA-ARGOS): Supporting development and validation of Infectious Disease Dx tests.</title>
        <authorList>
            <person name="Sproer C."/>
            <person name="Gronow S."/>
            <person name="Severitt S."/>
            <person name="Schroder I."/>
            <person name="Tallon L."/>
            <person name="Sadzewicz L."/>
            <person name="Zhao X."/>
            <person name="Boylan J."/>
            <person name="Ott S."/>
            <person name="Bowen H."/>
            <person name="Vavikolanu K."/>
            <person name="Mehta A."/>
            <person name="Aluvathingal J."/>
            <person name="Nadendla S."/>
            <person name="Lowell S."/>
            <person name="Myers T."/>
            <person name="Yan Y."/>
            <person name="Sichtig H."/>
        </authorList>
    </citation>
    <scope>NUCLEOTIDE SEQUENCE [LARGE SCALE GENOMIC DNA]</scope>
    <source>
        <strain evidence="1 2">FDAARGOS_890</strain>
    </source>
</reference>
<dbReference type="EMBL" id="CP065748">
    <property type="protein sequence ID" value="QPS80910.1"/>
    <property type="molecule type" value="Genomic_DNA"/>
</dbReference>
<proteinExistence type="predicted"/>
<dbReference type="KEGG" id="dla:I6G47_28715"/>
<sequence>MSLASKTAASVPSGAVQLFFADAAPAGWQRVSAVRVPSDLYESSPCLTLLNYDSAPGGAALSALTGNSATVNDYTSTEHVYIAQNLSLRRQNLLTGVGTMCPNAPYSLPYSGSNYYALATPHGLFFYSTSATSGLASTGVQRYTAHDSAWTGMANMPEFRSSYGLAYDATRDCAYLAGGTATGGTTAYATVFIHYPARNLFERSTKPLPAPAAVVAACMYKKLLLLAVRRGPAAAMEPGYYAYDPDTGDCQLLQFEGATPPVPGAKLSFTAVGDSVFLNAGTSLHAISRKSGSWKCSAVPVAGMSTLAGSATNYALQNPVHGACTLLATTTGLYLLSLQGLDDVPTASYFYARKT</sequence>
<accession>A0A7T3DEY3</accession>
<gene>
    <name evidence="1" type="ORF">I6G47_28715</name>
</gene>
<dbReference type="RefSeq" id="WP_016451065.1">
    <property type="nucleotide sequence ID" value="NZ_CP065748.1"/>
</dbReference>
<organism evidence="1 2">
    <name type="scientific">Delftia lacustris</name>
    <dbReference type="NCBI Taxonomy" id="558537"/>
    <lineage>
        <taxon>Bacteria</taxon>
        <taxon>Pseudomonadati</taxon>
        <taxon>Pseudomonadota</taxon>
        <taxon>Betaproteobacteria</taxon>
        <taxon>Burkholderiales</taxon>
        <taxon>Comamonadaceae</taxon>
        <taxon>Delftia</taxon>
    </lineage>
</organism>
<dbReference type="InterPro" id="IPR015915">
    <property type="entry name" value="Kelch-typ_b-propeller"/>
</dbReference>
<name>A0A7T3DEY3_9BURK</name>
<dbReference type="Gene3D" id="2.120.10.80">
    <property type="entry name" value="Kelch-type beta propeller"/>
    <property type="match status" value="1"/>
</dbReference>
<dbReference type="AlphaFoldDB" id="A0A7T3DEY3"/>
<dbReference type="Proteomes" id="UP000595064">
    <property type="component" value="Chromosome"/>
</dbReference>
<protein>
    <submittedName>
        <fullName evidence="1">Uncharacterized protein</fullName>
    </submittedName>
</protein>
<evidence type="ECO:0000313" key="2">
    <source>
        <dbReference type="Proteomes" id="UP000595064"/>
    </source>
</evidence>
<evidence type="ECO:0000313" key="1">
    <source>
        <dbReference type="EMBL" id="QPS80910.1"/>
    </source>
</evidence>
<dbReference type="SUPFAM" id="SSF117281">
    <property type="entry name" value="Kelch motif"/>
    <property type="match status" value="1"/>
</dbReference>
<keyword evidence="2" id="KW-1185">Reference proteome</keyword>